<keyword evidence="1" id="KW-0506">mRNA capping</keyword>
<keyword evidence="5" id="KW-1185">Reference proteome</keyword>
<organism evidence="4 5">
    <name type="scientific">Hesseltinella vesiculosa</name>
    <dbReference type="NCBI Taxonomy" id="101127"/>
    <lineage>
        <taxon>Eukaryota</taxon>
        <taxon>Fungi</taxon>
        <taxon>Fungi incertae sedis</taxon>
        <taxon>Mucoromycota</taxon>
        <taxon>Mucoromycotina</taxon>
        <taxon>Mucoromycetes</taxon>
        <taxon>Mucorales</taxon>
        <taxon>Cunninghamellaceae</taxon>
        <taxon>Hesseltinella</taxon>
    </lineage>
</organism>
<dbReference type="EMBL" id="MCGT01000029">
    <property type="protein sequence ID" value="ORX48509.1"/>
    <property type="molecule type" value="Genomic_DNA"/>
</dbReference>
<dbReference type="InterPro" id="IPR050851">
    <property type="entry name" value="mRNA_Cap_2O-Ribose_MeTrfase"/>
</dbReference>
<dbReference type="InterPro" id="IPR029063">
    <property type="entry name" value="SAM-dependent_MTases_sf"/>
</dbReference>
<reference evidence="4 5" key="1">
    <citation type="submission" date="2016-07" db="EMBL/GenBank/DDBJ databases">
        <title>Pervasive Adenine N6-methylation of Active Genes in Fungi.</title>
        <authorList>
            <consortium name="DOE Joint Genome Institute"/>
            <person name="Mondo S.J."/>
            <person name="Dannebaum R.O."/>
            <person name="Kuo R.C."/>
            <person name="Labutti K."/>
            <person name="Haridas S."/>
            <person name="Kuo A."/>
            <person name="Salamov A."/>
            <person name="Ahrendt S.R."/>
            <person name="Lipzen A."/>
            <person name="Sullivan W."/>
            <person name="Andreopoulos W.B."/>
            <person name="Clum A."/>
            <person name="Lindquist E."/>
            <person name="Daum C."/>
            <person name="Ramamoorthy G.K."/>
            <person name="Gryganskyi A."/>
            <person name="Culley D."/>
            <person name="Magnuson J.K."/>
            <person name="James T.Y."/>
            <person name="O'Malley M.A."/>
            <person name="Stajich J.E."/>
            <person name="Spatafora J.W."/>
            <person name="Visel A."/>
            <person name="Grigoriev I.V."/>
        </authorList>
    </citation>
    <scope>NUCLEOTIDE SEQUENCE [LARGE SCALE GENOMIC DNA]</scope>
    <source>
        <strain evidence="4 5">NRRL 3301</strain>
    </source>
</reference>
<comment type="caution">
    <text evidence="4">The sequence shown here is derived from an EMBL/GenBank/DDBJ whole genome shotgun (WGS) entry which is preliminary data.</text>
</comment>
<accession>A0A1X2G9H3</accession>
<feature type="region of interest" description="Disordered" evidence="2">
    <location>
        <begin position="1"/>
        <end position="85"/>
    </location>
</feature>
<dbReference type="Proteomes" id="UP000242146">
    <property type="component" value="Unassembled WGS sequence"/>
</dbReference>
<comment type="function">
    <text evidence="1">S-adenosyl-L-methionine-dependent methyltransferase that mediates RNA cap1 2'-O-ribose methylation to the 5'-cap structure of RNAs. Methylates the ribose of the first nucleotide of a m(7)GpppG-capped mRNA to produce m(7)GpppNmp (cap1).</text>
</comment>
<dbReference type="PANTHER" id="PTHR16121">
    <property type="entry name" value="CAP-SPECIFIC MRNA (NUCLEOSIDE-2'-O-)-METHYLTRANSFERASE 1-RELATED"/>
    <property type="match status" value="1"/>
</dbReference>
<dbReference type="GO" id="GO:0005634">
    <property type="term" value="C:nucleus"/>
    <property type="evidence" value="ECO:0007669"/>
    <property type="project" value="UniProtKB-SubCell"/>
</dbReference>
<feature type="compositionally biased region" description="Basic and acidic residues" evidence="2">
    <location>
        <begin position="29"/>
        <end position="45"/>
    </location>
</feature>
<dbReference type="AlphaFoldDB" id="A0A1X2G9H3"/>
<dbReference type="GO" id="GO:0005737">
    <property type="term" value="C:cytoplasm"/>
    <property type="evidence" value="ECO:0007669"/>
    <property type="project" value="TreeGrafter"/>
</dbReference>
<gene>
    <name evidence="4" type="ORF">DM01DRAFT_1385451</name>
</gene>
<feature type="compositionally biased region" description="Basic residues" evidence="2">
    <location>
        <begin position="61"/>
        <end position="70"/>
    </location>
</feature>
<evidence type="ECO:0000259" key="3">
    <source>
        <dbReference type="PROSITE" id="PS51613"/>
    </source>
</evidence>
<name>A0A1X2G9H3_9FUNG</name>
<dbReference type="EC" id="2.1.1.57" evidence="1"/>
<dbReference type="InterPro" id="IPR002877">
    <property type="entry name" value="RNA_MeTrfase_FtsJ_dom"/>
</dbReference>
<dbReference type="Pfam" id="PF01728">
    <property type="entry name" value="FtsJ"/>
    <property type="match status" value="1"/>
</dbReference>
<dbReference type="SUPFAM" id="SSF53335">
    <property type="entry name" value="S-adenosyl-L-methionine-dependent methyltransferases"/>
    <property type="match status" value="1"/>
</dbReference>
<keyword evidence="1" id="KW-0539">Nucleus</keyword>
<keyword evidence="1 4" id="KW-0808">Transferase</keyword>
<keyword evidence="1" id="KW-0507">mRNA processing</keyword>
<evidence type="ECO:0000313" key="5">
    <source>
        <dbReference type="Proteomes" id="UP000242146"/>
    </source>
</evidence>
<dbReference type="GO" id="GO:0006370">
    <property type="term" value="P:7-methylguanosine mRNA capping"/>
    <property type="evidence" value="ECO:0007669"/>
    <property type="project" value="UniProtKB-UniRule"/>
</dbReference>
<dbReference type="GO" id="GO:0016556">
    <property type="term" value="P:mRNA modification"/>
    <property type="evidence" value="ECO:0007669"/>
    <property type="project" value="UniProtKB-UniRule"/>
</dbReference>
<dbReference type="GO" id="GO:0004483">
    <property type="term" value="F:methyltransferase cap1 activity"/>
    <property type="evidence" value="ECO:0007669"/>
    <property type="project" value="UniProtKB-UniRule"/>
</dbReference>
<comment type="subcellular location">
    <subcellularLocation>
        <location evidence="1">Nucleus</location>
    </subcellularLocation>
</comment>
<keyword evidence="1" id="KW-0949">S-adenosyl-L-methionine</keyword>
<proteinExistence type="predicted"/>
<feature type="domain" description="RrmJ-type SAM-dependent 2'-O-MTase" evidence="3">
    <location>
        <begin position="170"/>
        <end position="371"/>
    </location>
</feature>
<dbReference type="GO" id="GO:0032259">
    <property type="term" value="P:methylation"/>
    <property type="evidence" value="ECO:0007669"/>
    <property type="project" value="UniProtKB-KW"/>
</dbReference>
<dbReference type="STRING" id="101127.A0A1X2G9H3"/>
<dbReference type="Gene3D" id="3.40.50.12760">
    <property type="match status" value="1"/>
</dbReference>
<dbReference type="PANTHER" id="PTHR16121:SF0">
    <property type="entry name" value="CAP-SPECIFIC MRNA (NUCLEOSIDE-2'-O-)-METHYLTRANSFERASE 1"/>
    <property type="match status" value="1"/>
</dbReference>
<dbReference type="InterPro" id="IPR025816">
    <property type="entry name" value="RrmJ-type_MeTrfase"/>
</dbReference>
<dbReference type="OrthoDB" id="10251234at2759"/>
<protein>
    <recommendedName>
        <fullName evidence="1">Cap-specific mRNA (nucleoside-2'-O-)-methyltransferase 1</fullName>
        <ecNumber evidence="1">2.1.1.57</ecNumber>
    </recommendedName>
    <alternativeName>
        <fullName evidence="1">Cap1 2'O-ribose methyltransferase 1</fullName>
    </alternativeName>
</protein>
<dbReference type="GO" id="GO:0003676">
    <property type="term" value="F:nucleic acid binding"/>
    <property type="evidence" value="ECO:0007669"/>
    <property type="project" value="UniProtKB-UniRule"/>
</dbReference>
<keyword evidence="1 4" id="KW-0489">Methyltransferase</keyword>
<evidence type="ECO:0000313" key="4">
    <source>
        <dbReference type="EMBL" id="ORX48509.1"/>
    </source>
</evidence>
<dbReference type="PROSITE" id="PS51613">
    <property type="entry name" value="SAM_MT_RRMJ"/>
    <property type="match status" value="1"/>
</dbReference>
<sequence length="454" mass="50776">MSKELYTDASPSYRDTKLDAAIPPPSLRDISRRSDQAGNKPERQRNSPYAPYPNAQQRQQVSKHQHKHIPQLHPANMAPPPPPVQKPVPPLDLRTSTDFIKCAQPLDLDALCSLVQPQADAGKEDADFLCSESLVHTAVELREKGRRVPDQLKLSAKERSNPFARVSQAGFQHAGAVKLAALDAVFQLLPSSQKTVSFADLCGGPGGFTEYLFWRMEQDSQMGYGYGITLKGAEDWQIGDPSHFTQIGGMGGSGNLLHNESIYEFDAVVSNDTNKCGVDLVVADGAPHPPCQDDQQLESASFQLILRQIITMLTCLKKGGTFVCKFFDLLHEPSANLVWLLYQAFESICVTKPLASDPTSSERFLICQNLRFQHPTRLIDALLGVSGAFIPRDWLANDEDFMDYLKMRNMKFLLKQIDSLEQMELFIADPDKLCLYDQQDVRRQCLQDWHLPTS</sequence>
<evidence type="ECO:0000256" key="1">
    <source>
        <dbReference type="RuleBase" id="RU368012"/>
    </source>
</evidence>
<comment type="catalytic activity">
    <reaction evidence="1">
        <text>a 5'-end (N(7)-methyl 5'-triphosphoguanosine)-ribonucleoside in mRNA + S-adenosyl-L-methionine = a 5'-end (N(7)-methyl 5'-triphosphoguanosine)-(2'-O-methyl-ribonucleoside) in mRNA + S-adenosyl-L-homocysteine + H(+)</text>
        <dbReference type="Rhea" id="RHEA:67020"/>
        <dbReference type="Rhea" id="RHEA-COMP:17167"/>
        <dbReference type="Rhea" id="RHEA-COMP:17168"/>
        <dbReference type="ChEBI" id="CHEBI:15378"/>
        <dbReference type="ChEBI" id="CHEBI:57856"/>
        <dbReference type="ChEBI" id="CHEBI:59789"/>
        <dbReference type="ChEBI" id="CHEBI:156461"/>
        <dbReference type="ChEBI" id="CHEBI:167609"/>
        <dbReference type="EC" id="2.1.1.57"/>
    </reaction>
</comment>
<evidence type="ECO:0000256" key="2">
    <source>
        <dbReference type="SAM" id="MobiDB-lite"/>
    </source>
</evidence>